<evidence type="ECO:0000313" key="6">
    <source>
        <dbReference type="Proteomes" id="UP000243579"/>
    </source>
</evidence>
<name>A0A1V9ZJ24_ACHHY</name>
<organism evidence="5 6">
    <name type="scientific">Achlya hypogyna</name>
    <name type="common">Oomycete</name>
    <name type="synonym">Protoachlya hypogyna</name>
    <dbReference type="NCBI Taxonomy" id="1202772"/>
    <lineage>
        <taxon>Eukaryota</taxon>
        <taxon>Sar</taxon>
        <taxon>Stramenopiles</taxon>
        <taxon>Oomycota</taxon>
        <taxon>Saprolegniomycetes</taxon>
        <taxon>Saprolegniales</taxon>
        <taxon>Achlyaceae</taxon>
        <taxon>Achlya</taxon>
    </lineage>
</organism>
<keyword evidence="2" id="KW-0472">Membrane</keyword>
<protein>
    <submittedName>
        <fullName evidence="5">Acyltransferase 3</fullName>
    </submittedName>
</protein>
<dbReference type="GO" id="GO:0000271">
    <property type="term" value="P:polysaccharide biosynthetic process"/>
    <property type="evidence" value="ECO:0007669"/>
    <property type="project" value="TreeGrafter"/>
</dbReference>
<dbReference type="InterPro" id="IPR043968">
    <property type="entry name" value="SGNH"/>
</dbReference>
<dbReference type="PANTHER" id="PTHR23028">
    <property type="entry name" value="ACETYLTRANSFERASE"/>
    <property type="match status" value="1"/>
</dbReference>
<dbReference type="Proteomes" id="UP000243579">
    <property type="component" value="Unassembled WGS sequence"/>
</dbReference>
<keyword evidence="5" id="KW-0012">Acyltransferase</keyword>
<comment type="caution">
    <text evidence="5">The sequence shown here is derived from an EMBL/GenBank/DDBJ whole genome shotgun (WGS) entry which is preliminary data.</text>
</comment>
<dbReference type="PANTHER" id="PTHR23028:SF53">
    <property type="entry name" value="ACYL_TRANSF_3 DOMAIN-CONTAINING PROTEIN"/>
    <property type="match status" value="1"/>
</dbReference>
<feature type="transmembrane region" description="Helical" evidence="2">
    <location>
        <begin position="387"/>
        <end position="408"/>
    </location>
</feature>
<feature type="transmembrane region" description="Helical" evidence="2">
    <location>
        <begin position="187"/>
        <end position="208"/>
    </location>
</feature>
<keyword evidence="5" id="KW-0808">Transferase</keyword>
<feature type="domain" description="SGNH" evidence="4">
    <location>
        <begin position="503"/>
        <end position="740"/>
    </location>
</feature>
<keyword evidence="2" id="KW-1133">Transmembrane helix</keyword>
<evidence type="ECO:0000259" key="4">
    <source>
        <dbReference type="Pfam" id="PF19040"/>
    </source>
</evidence>
<dbReference type="AlphaFoldDB" id="A0A1V9ZJ24"/>
<dbReference type="EMBL" id="JNBR01000092">
    <property type="protein sequence ID" value="OQR97966.1"/>
    <property type="molecule type" value="Genomic_DNA"/>
</dbReference>
<feature type="transmembrane region" description="Helical" evidence="2">
    <location>
        <begin position="357"/>
        <end position="375"/>
    </location>
</feature>
<evidence type="ECO:0000259" key="3">
    <source>
        <dbReference type="Pfam" id="PF01757"/>
    </source>
</evidence>
<feature type="domain" description="Acyltransferase 3" evidence="3">
    <location>
        <begin position="30"/>
        <end position="372"/>
    </location>
</feature>
<dbReference type="Pfam" id="PF19040">
    <property type="entry name" value="SGNH"/>
    <property type="match status" value="1"/>
</dbReference>
<feature type="compositionally biased region" description="Basic and acidic residues" evidence="1">
    <location>
        <begin position="1"/>
        <end position="11"/>
    </location>
</feature>
<keyword evidence="2" id="KW-0812">Transmembrane</keyword>
<feature type="transmembrane region" description="Helical" evidence="2">
    <location>
        <begin position="266"/>
        <end position="283"/>
    </location>
</feature>
<feature type="transmembrane region" description="Helical" evidence="2">
    <location>
        <begin position="55"/>
        <end position="75"/>
    </location>
</feature>
<dbReference type="InterPro" id="IPR002656">
    <property type="entry name" value="Acyl_transf_3_dom"/>
</dbReference>
<reference evidence="5 6" key="1">
    <citation type="journal article" date="2014" name="Genome Biol. Evol.">
        <title>The secreted proteins of Achlya hypogyna and Thraustotheca clavata identify the ancestral oomycete secretome and reveal gene acquisitions by horizontal gene transfer.</title>
        <authorList>
            <person name="Misner I."/>
            <person name="Blouin N."/>
            <person name="Leonard G."/>
            <person name="Richards T.A."/>
            <person name="Lane C.E."/>
        </authorList>
    </citation>
    <scope>NUCLEOTIDE SEQUENCE [LARGE SCALE GENOMIC DNA]</scope>
    <source>
        <strain evidence="5 6">ATCC 48635</strain>
    </source>
</reference>
<dbReference type="GO" id="GO:0016020">
    <property type="term" value="C:membrane"/>
    <property type="evidence" value="ECO:0007669"/>
    <property type="project" value="TreeGrafter"/>
</dbReference>
<evidence type="ECO:0000256" key="2">
    <source>
        <dbReference type="SAM" id="Phobius"/>
    </source>
</evidence>
<dbReference type="GO" id="GO:0016747">
    <property type="term" value="F:acyltransferase activity, transferring groups other than amino-acyl groups"/>
    <property type="evidence" value="ECO:0007669"/>
    <property type="project" value="InterPro"/>
</dbReference>
<dbReference type="InterPro" id="IPR050879">
    <property type="entry name" value="Acyltransferase_3"/>
</dbReference>
<keyword evidence="6" id="KW-1185">Reference proteome</keyword>
<feature type="region of interest" description="Disordered" evidence="1">
    <location>
        <begin position="1"/>
        <end position="26"/>
    </location>
</feature>
<dbReference type="Pfam" id="PF01757">
    <property type="entry name" value="Acyl_transf_3"/>
    <property type="match status" value="1"/>
</dbReference>
<feature type="transmembrane region" description="Helical" evidence="2">
    <location>
        <begin position="96"/>
        <end position="117"/>
    </location>
</feature>
<evidence type="ECO:0000313" key="5">
    <source>
        <dbReference type="EMBL" id="OQR97966.1"/>
    </source>
</evidence>
<accession>A0A1V9ZJ24</accession>
<evidence type="ECO:0000256" key="1">
    <source>
        <dbReference type="SAM" id="MobiDB-lite"/>
    </source>
</evidence>
<gene>
    <name evidence="5" type="ORF">ACHHYP_09381</name>
</gene>
<dbReference type="OrthoDB" id="78508at2759"/>
<feature type="transmembrane region" description="Helical" evidence="2">
    <location>
        <begin position="316"/>
        <end position="337"/>
    </location>
</feature>
<sequence>MDSSEELKDSCDSPIEDTVKKPKPSTYRPDIDGLRALAVTPVVIFHAYPEVFPGGFVGVDVFFVISGFLISGILFKELETNRFTYTSFYTRRVRRIFPTLLLVLSVTLVLGHLYLLAPKLQALAETMLAGTLFCANLQVLALEHSYFDNDITTNPLLHLWSLGVEEQFYFVWPFLAALLVKLPFRGAVVLQVAVLVVSFVINVAFLGYHDTNNMSFYMPLSRFWEMAAGGLLAYVAKYGSSTESYADLEPSANTTEAAPWKLRVQAMLAPLGLTLIATAFVTVNEHRSFPGAWAALPVTGAVCLIAAGPSALVNRLVLSCPATVYIGKISYCLYLWHWPLLVFARELYPNTSMRPTYMAPWVVLLVSTAIAIFTYECVEKLLRRRKAAWVTPCLVLCMVVVGSVAAAARASPREFSRLEMQIDLAIAPVDVVVAAPTYRAPILMAPTMESTTPRATTVTMVLQAQKDSDWNYGLADVCPQKSVYVTGVAMPEHFPFTDRTEKSSHETCLVLNGGNIATGLLLVLGDSHADMIKPRFVQASADARAAKKPFPTVVFQTRWGRAFLPCRPEFAGFLAMVKQARPQAVLLSSHWVKYINPGSTATSSTYPPQCCVYFGSACPEQSIGDVDVIFQQFTQALVELAELDIKVFVAAQSPQGWQQNPDTWINGGDVIVPASISRAAYAKKMAWLMDRIAVSVAKGNATLIDYADNYSRGDDVLMTDMAGEPIMSWQNHLRAYTSRQHLTVLDQVVLAAYAPS</sequence>
<feature type="transmembrane region" description="Helical" evidence="2">
    <location>
        <begin position="289"/>
        <end position="309"/>
    </location>
</feature>
<proteinExistence type="predicted"/>